<dbReference type="RefSeq" id="WP_197939178.1">
    <property type="nucleotide sequence ID" value="NZ_CP065713.1"/>
</dbReference>
<evidence type="ECO:0000313" key="2">
    <source>
        <dbReference type="EMBL" id="QPT09679.1"/>
    </source>
</evidence>
<organism evidence="2 3">
    <name type="scientific">Sphingomonas paucimobilis</name>
    <name type="common">Pseudomonas paucimobilis</name>
    <dbReference type="NCBI Taxonomy" id="13689"/>
    <lineage>
        <taxon>Bacteria</taxon>
        <taxon>Pseudomonadati</taxon>
        <taxon>Pseudomonadota</taxon>
        <taxon>Alphaproteobacteria</taxon>
        <taxon>Sphingomonadales</taxon>
        <taxon>Sphingomonadaceae</taxon>
        <taxon>Sphingomonas</taxon>
    </lineage>
</organism>
<dbReference type="EMBL" id="CP065713">
    <property type="protein sequence ID" value="QPT09679.1"/>
    <property type="molecule type" value="Genomic_DNA"/>
</dbReference>
<evidence type="ECO:0000259" key="1">
    <source>
        <dbReference type="PROSITE" id="PS50943"/>
    </source>
</evidence>
<reference evidence="2 3" key="1">
    <citation type="submission" date="2020-12" db="EMBL/GenBank/DDBJ databases">
        <title>FDA dAtabase for Regulatory Grade micrObial Sequences (FDA-ARGOS): Supporting development and validation of Infectious Disease Dx tests.</title>
        <authorList>
            <person name="Sproer C."/>
            <person name="Gronow S."/>
            <person name="Severitt S."/>
            <person name="Schroder I."/>
            <person name="Tallon L."/>
            <person name="Sadzewicz L."/>
            <person name="Zhao X."/>
            <person name="Boylan J."/>
            <person name="Ott S."/>
            <person name="Bowen H."/>
            <person name="Vavikolanu K."/>
            <person name="Mehta A."/>
            <person name="Aluvathingal J."/>
            <person name="Nadendla S."/>
            <person name="Lowell S."/>
            <person name="Myers T."/>
            <person name="Yan Y."/>
            <person name="Sichtig H."/>
        </authorList>
    </citation>
    <scope>NUCLEOTIDE SEQUENCE [LARGE SCALE GENOMIC DNA]</scope>
    <source>
        <strain evidence="2 3">FDAARGOS_881</strain>
    </source>
</reference>
<dbReference type="PROSITE" id="PS50943">
    <property type="entry name" value="HTH_CROC1"/>
    <property type="match status" value="1"/>
</dbReference>
<dbReference type="SUPFAM" id="SSF47413">
    <property type="entry name" value="lambda repressor-like DNA-binding domains"/>
    <property type="match status" value="1"/>
</dbReference>
<dbReference type="InterPro" id="IPR001387">
    <property type="entry name" value="Cro/C1-type_HTH"/>
</dbReference>
<dbReference type="AlphaFoldDB" id="A0A7T3ABJ9"/>
<gene>
    <name evidence="2" type="ORF">I6G38_05335</name>
</gene>
<dbReference type="CDD" id="cd00093">
    <property type="entry name" value="HTH_XRE"/>
    <property type="match status" value="1"/>
</dbReference>
<dbReference type="InterPro" id="IPR010982">
    <property type="entry name" value="Lambda_DNA-bd_dom_sf"/>
</dbReference>
<dbReference type="Proteomes" id="UP000594836">
    <property type="component" value="Chromosome"/>
</dbReference>
<accession>A0A7T3ABJ9</accession>
<sequence length="222" mass="24404">MAARVRARAQELDLSQTDVADRAGIKRSSMGNYWPGDRAYPVEVVPRLAEALSTNVEWLLTGRTVVARGALTDASDADWIDVPLYDLRNVEDHSLGTPELTTPVRRDWLSANVRTTSGLWLTRLLSDYRAADLQEGMMVLCRSIEAAELAEGHLCLWRYNGSIVIGRFSVVADALASAGIKSFSPDGDYQTHELAIAPSKIADGDDGYHLVGRILSTFMRPI</sequence>
<proteinExistence type="predicted"/>
<name>A0A7T3ABJ9_SPHPI</name>
<evidence type="ECO:0000313" key="3">
    <source>
        <dbReference type="Proteomes" id="UP000594836"/>
    </source>
</evidence>
<dbReference type="Gene3D" id="1.10.260.40">
    <property type="entry name" value="lambda repressor-like DNA-binding domains"/>
    <property type="match status" value="1"/>
</dbReference>
<protein>
    <submittedName>
        <fullName evidence="2">Helix-turn-helix transcriptional regulator</fullName>
    </submittedName>
</protein>
<dbReference type="GO" id="GO:0003677">
    <property type="term" value="F:DNA binding"/>
    <property type="evidence" value="ECO:0007669"/>
    <property type="project" value="InterPro"/>
</dbReference>
<dbReference type="SMART" id="SM00530">
    <property type="entry name" value="HTH_XRE"/>
    <property type="match status" value="1"/>
</dbReference>
<feature type="domain" description="HTH cro/C1-type" evidence="1">
    <location>
        <begin position="5"/>
        <end position="59"/>
    </location>
</feature>